<dbReference type="EMBL" id="JAPDFL010000001">
    <property type="protein sequence ID" value="MCW1932316.1"/>
    <property type="molecule type" value="Genomic_DNA"/>
</dbReference>
<feature type="transmembrane region" description="Helical" evidence="1">
    <location>
        <begin position="12"/>
        <end position="32"/>
    </location>
</feature>
<evidence type="ECO:0000313" key="3">
    <source>
        <dbReference type="EMBL" id="MCW1932316.1"/>
    </source>
</evidence>
<comment type="caution">
    <text evidence="3">The sequence shown here is derived from an EMBL/GenBank/DDBJ whole genome shotgun (WGS) entry which is preliminary data.</text>
</comment>
<dbReference type="RefSeq" id="WP_264505331.1">
    <property type="nucleotide sequence ID" value="NZ_JAPDFL010000001.1"/>
</dbReference>
<name>A0ABT3GXR8_9RHOB</name>
<gene>
    <name evidence="3" type="ORF">OKW52_08615</name>
</gene>
<keyword evidence="1" id="KW-0472">Membrane</keyword>
<dbReference type="Proteomes" id="UP001208938">
    <property type="component" value="Unassembled WGS sequence"/>
</dbReference>
<feature type="transmembrane region" description="Helical" evidence="1">
    <location>
        <begin position="118"/>
        <end position="137"/>
    </location>
</feature>
<evidence type="ECO:0000313" key="4">
    <source>
        <dbReference type="Proteomes" id="UP001208938"/>
    </source>
</evidence>
<evidence type="ECO:0000259" key="2">
    <source>
        <dbReference type="Pfam" id="PF07331"/>
    </source>
</evidence>
<dbReference type="InterPro" id="IPR009936">
    <property type="entry name" value="DUF1468"/>
</dbReference>
<proteinExistence type="predicted"/>
<keyword evidence="1" id="KW-1133">Transmembrane helix</keyword>
<feature type="transmembrane region" description="Helical" evidence="1">
    <location>
        <begin position="79"/>
        <end position="112"/>
    </location>
</feature>
<reference evidence="3 4" key="1">
    <citation type="submission" date="2022-10" db="EMBL/GenBank/DDBJ databases">
        <title>Pararhodobacter sp. nov., isolated from marine algae.</title>
        <authorList>
            <person name="Choi B.J."/>
            <person name="Kim J.M."/>
            <person name="Lee J.K."/>
            <person name="Choi D.G."/>
            <person name="Jeon C.O."/>
        </authorList>
    </citation>
    <scope>NUCLEOTIDE SEQUENCE [LARGE SCALE GENOMIC DNA]</scope>
    <source>
        <strain evidence="3 4">ZQ420</strain>
    </source>
</reference>
<evidence type="ECO:0000256" key="1">
    <source>
        <dbReference type="SAM" id="Phobius"/>
    </source>
</evidence>
<feature type="domain" description="DUF1468" evidence="2">
    <location>
        <begin position="13"/>
        <end position="144"/>
    </location>
</feature>
<organism evidence="3 4">
    <name type="scientific">Pararhodobacter zhoushanensis</name>
    <dbReference type="NCBI Taxonomy" id="2479545"/>
    <lineage>
        <taxon>Bacteria</taxon>
        <taxon>Pseudomonadati</taxon>
        <taxon>Pseudomonadota</taxon>
        <taxon>Alphaproteobacteria</taxon>
        <taxon>Rhodobacterales</taxon>
        <taxon>Paracoccaceae</taxon>
        <taxon>Pararhodobacter</taxon>
    </lineage>
</organism>
<sequence>MLERLRPRASELIACAAIIGFGIAGLVIAQDYQFGSIRRMGPGFFPAATSVVIVLLAIASAVEAVAQPPSETEAAWRPLVFVSLAVIAWASLIDSAGLLPATVAMIFIAALARPPFKPVALFLLSAGICISGYLIFIKGLHMPLSLLGR</sequence>
<protein>
    <submittedName>
        <fullName evidence="3">Tripartite tricarboxylate transporter TctB family protein</fullName>
    </submittedName>
</protein>
<accession>A0ABT3GXR8</accession>
<feature type="transmembrane region" description="Helical" evidence="1">
    <location>
        <begin position="44"/>
        <end position="67"/>
    </location>
</feature>
<dbReference type="Pfam" id="PF07331">
    <property type="entry name" value="TctB"/>
    <property type="match status" value="1"/>
</dbReference>
<keyword evidence="1" id="KW-0812">Transmembrane</keyword>
<keyword evidence="4" id="KW-1185">Reference proteome</keyword>